<feature type="transmembrane region" description="Helical" evidence="1">
    <location>
        <begin position="94"/>
        <end position="115"/>
    </location>
</feature>
<reference evidence="2" key="1">
    <citation type="submission" date="2018-05" db="EMBL/GenBank/DDBJ databases">
        <authorList>
            <person name="Lanie J.A."/>
            <person name="Ng W.-L."/>
            <person name="Kazmierczak K.M."/>
            <person name="Andrzejewski T.M."/>
            <person name="Davidsen T.M."/>
            <person name="Wayne K.J."/>
            <person name="Tettelin H."/>
            <person name="Glass J.I."/>
            <person name="Rusch D."/>
            <person name="Podicherti R."/>
            <person name="Tsui H.-C.T."/>
            <person name="Winkler M.E."/>
        </authorList>
    </citation>
    <scope>NUCLEOTIDE SEQUENCE</scope>
</reference>
<sequence>MGFLPSVASITSKIFNKIMSNKIFAAFFSLILPGQLFARHNYLNSNFDEYPWLYLPFFWFPPLSIVPMVMILTNKIKKQPKKAKLTLHDMFSNVILSVTTFCMIMGVPLIISLITGNDKIGAIVDRYIMNPIFAFITKAITEVMLNAILVYAITTFVTYLQYSKKCRKLEKGIDIIQLLSMSLTPTMFATAVSAIVNLVPPIKLALEILTGVLIGNAGKSILMIPLGIVMALAHFVGSGLVFLPKC</sequence>
<proteinExistence type="predicted"/>
<name>A0A381U5W6_9ZZZZ</name>
<evidence type="ECO:0000256" key="1">
    <source>
        <dbReference type="SAM" id="Phobius"/>
    </source>
</evidence>
<evidence type="ECO:0000313" key="2">
    <source>
        <dbReference type="EMBL" id="SVA22717.1"/>
    </source>
</evidence>
<keyword evidence="1" id="KW-1133">Transmembrane helix</keyword>
<dbReference type="EMBL" id="UINC01005656">
    <property type="protein sequence ID" value="SVA22717.1"/>
    <property type="molecule type" value="Genomic_DNA"/>
</dbReference>
<feature type="transmembrane region" description="Helical" evidence="1">
    <location>
        <begin position="135"/>
        <end position="157"/>
    </location>
</feature>
<protein>
    <submittedName>
        <fullName evidence="2">Uncharacterized protein</fullName>
    </submittedName>
</protein>
<accession>A0A381U5W6</accession>
<dbReference type="AlphaFoldDB" id="A0A381U5W6"/>
<gene>
    <name evidence="2" type="ORF">METZ01_LOCUS75571</name>
</gene>
<keyword evidence="1" id="KW-0472">Membrane</keyword>
<feature type="transmembrane region" description="Helical" evidence="1">
    <location>
        <begin position="178"/>
        <end position="200"/>
    </location>
</feature>
<organism evidence="2">
    <name type="scientific">marine metagenome</name>
    <dbReference type="NCBI Taxonomy" id="408172"/>
    <lineage>
        <taxon>unclassified sequences</taxon>
        <taxon>metagenomes</taxon>
        <taxon>ecological metagenomes</taxon>
    </lineage>
</organism>
<feature type="transmembrane region" description="Helical" evidence="1">
    <location>
        <begin position="220"/>
        <end position="243"/>
    </location>
</feature>
<keyword evidence="1" id="KW-0812">Transmembrane</keyword>
<feature type="transmembrane region" description="Helical" evidence="1">
    <location>
        <begin position="54"/>
        <end position="73"/>
    </location>
</feature>